<dbReference type="PANTHER" id="PTHR43236:SF1">
    <property type="entry name" value="BLL7220 PROTEIN"/>
    <property type="match status" value="1"/>
</dbReference>
<reference evidence="6 7" key="1">
    <citation type="submission" date="2018-08" db="EMBL/GenBank/DDBJ databases">
        <authorList>
            <consortium name="Pathogen Informatics"/>
        </authorList>
    </citation>
    <scope>NUCLEOTIDE SEQUENCE [LARGE SCALE GENOMIC DNA]</scope>
    <source>
        <strain evidence="4 7">EuSCAPE_AT029</strain>
        <strain evidence="5 6">EuSCAPE_HU047</strain>
    </source>
</reference>
<dbReference type="Proteomes" id="UP000479475">
    <property type="component" value="Unassembled WGS sequence"/>
</dbReference>
<evidence type="ECO:0000313" key="7">
    <source>
        <dbReference type="Proteomes" id="UP000259975"/>
    </source>
</evidence>
<reference evidence="3 8" key="2">
    <citation type="submission" date="2020-02" db="EMBL/GenBank/DDBJ databases">
        <title>Klebsiella pneumoniae genome sequencing and assembly.</title>
        <authorList>
            <person name="Starkova P.S."/>
            <person name="Sulyan O.S."/>
            <person name="Likholetova D.V."/>
            <person name="Ageevets V.A."/>
            <person name="Lazareva I.V."/>
            <person name="Sopova J.V."/>
            <person name="Sidorenko S.V."/>
        </authorList>
    </citation>
    <scope>NUCLEOTIDE SEQUENCE [LARGE SCALE GENOMIC DNA]</scope>
    <source>
        <strain evidence="3 8">2429</strain>
    </source>
</reference>
<dbReference type="PROSITE" id="PS50943">
    <property type="entry name" value="HTH_CROC1"/>
    <property type="match status" value="1"/>
</dbReference>
<dbReference type="EMBL" id="JAAKYD010000001">
    <property type="protein sequence ID" value="NGN70591.1"/>
    <property type="molecule type" value="Genomic_DNA"/>
</dbReference>
<dbReference type="EMBL" id="ULCI01000002">
    <property type="protein sequence ID" value="SYR29395.1"/>
    <property type="molecule type" value="Genomic_DNA"/>
</dbReference>
<evidence type="ECO:0000313" key="3">
    <source>
        <dbReference type="EMBL" id="NGN70591.1"/>
    </source>
</evidence>
<dbReference type="KEGG" id="kpx:PMK1_02597"/>
<name>A0A0C7K939_KLEPN</name>
<organism evidence="4 7">
    <name type="scientific">Klebsiella pneumoniae</name>
    <dbReference type="NCBI Taxonomy" id="573"/>
    <lineage>
        <taxon>Bacteria</taxon>
        <taxon>Pseudomonadati</taxon>
        <taxon>Pseudomonadota</taxon>
        <taxon>Gammaproteobacteria</taxon>
        <taxon>Enterobacterales</taxon>
        <taxon>Enterobacteriaceae</taxon>
        <taxon>Klebsiella/Raoultella group</taxon>
        <taxon>Klebsiella</taxon>
        <taxon>Klebsiella pneumoniae complex</taxon>
    </lineage>
</organism>
<dbReference type="CDD" id="cd00093">
    <property type="entry name" value="HTH_XRE"/>
    <property type="match status" value="1"/>
</dbReference>
<dbReference type="RefSeq" id="WP_022631223.1">
    <property type="nucleotide sequence ID" value="NZ_AP022139.1"/>
</dbReference>
<evidence type="ECO:0000313" key="8">
    <source>
        <dbReference type="Proteomes" id="UP000479475"/>
    </source>
</evidence>
<dbReference type="InterPro" id="IPR001387">
    <property type="entry name" value="Cro/C1-type_HTH"/>
</dbReference>
<dbReference type="Proteomes" id="UP000258253">
    <property type="component" value="Unassembled WGS sequence"/>
</dbReference>
<dbReference type="Proteomes" id="UP000259975">
    <property type="component" value="Unassembled WGS sequence"/>
</dbReference>
<dbReference type="InterPro" id="IPR010359">
    <property type="entry name" value="IrrE_HExxH"/>
</dbReference>
<dbReference type="SUPFAM" id="SSF47413">
    <property type="entry name" value="lambda repressor-like DNA-binding domains"/>
    <property type="match status" value="1"/>
</dbReference>
<dbReference type="InterPro" id="IPR010982">
    <property type="entry name" value="Lambda_DNA-bd_dom_sf"/>
</dbReference>
<dbReference type="Gene3D" id="1.10.260.40">
    <property type="entry name" value="lambda repressor-like DNA-binding domains"/>
    <property type="match status" value="1"/>
</dbReference>
<evidence type="ECO:0000259" key="2">
    <source>
        <dbReference type="PROSITE" id="PS50943"/>
    </source>
</evidence>
<accession>A0A0C7K939</accession>
<dbReference type="Pfam" id="PF06114">
    <property type="entry name" value="Peptidase_M78"/>
    <property type="match status" value="1"/>
</dbReference>
<evidence type="ECO:0000313" key="4">
    <source>
        <dbReference type="EMBL" id="SXN30260.1"/>
    </source>
</evidence>
<protein>
    <submittedName>
        <fullName evidence="4">Helix-turn-helix</fullName>
    </submittedName>
    <submittedName>
        <fullName evidence="3">ImmA/IrrE family metallo-endopeptidase</fullName>
    </submittedName>
</protein>
<comment type="caution">
    <text evidence="4">The sequence shown here is derived from an EMBL/GenBank/DDBJ whole genome shotgun (WGS) entry which is preliminary data.</text>
</comment>
<evidence type="ECO:0000313" key="6">
    <source>
        <dbReference type="Proteomes" id="UP000258253"/>
    </source>
</evidence>
<evidence type="ECO:0000256" key="1">
    <source>
        <dbReference type="ARBA" id="ARBA00007227"/>
    </source>
</evidence>
<dbReference type="SMART" id="SM00530">
    <property type="entry name" value="HTH_XRE"/>
    <property type="match status" value="1"/>
</dbReference>
<dbReference type="Gene3D" id="1.10.10.2910">
    <property type="match status" value="1"/>
</dbReference>
<gene>
    <name evidence="3" type="ORF">G4V31_00390</name>
    <name evidence="4" type="ORF">SAMEA3499901_01259</name>
    <name evidence="5" type="ORF">SAMEA3538828_00454</name>
</gene>
<proteinExistence type="inferred from homology"/>
<dbReference type="GO" id="GO:0003677">
    <property type="term" value="F:DNA binding"/>
    <property type="evidence" value="ECO:0007669"/>
    <property type="project" value="InterPro"/>
</dbReference>
<dbReference type="Pfam" id="PF01381">
    <property type="entry name" value="HTH_3"/>
    <property type="match status" value="1"/>
</dbReference>
<comment type="similarity">
    <text evidence="1">Belongs to the short-chain fatty acyl-CoA assimilation regulator (ScfR) family.</text>
</comment>
<evidence type="ECO:0000313" key="5">
    <source>
        <dbReference type="EMBL" id="SYR29395.1"/>
    </source>
</evidence>
<sequence>MEHQVINFDDYRGDKLKLARMAVGLSCEELADKIGKTKQFVSKMEKGFKPTEQVLELIANALKIKPDFLYSERKYALESDVCHFRSKKSRTQTLTNSVLARAEILNIIISAIEEEIEFPDVSIPEFPGAELKTFNDIERVAEECRRVWNLGLGPISSMAKLAESAGVIVAYVTGVDDKVDAFTVHNNRPVIIRNNAKKSVCRFRSDIGHELGHLVMHEGIITGDKTTESQADRFSSALLAPRLSFIKEFPRIRGKQFDWNALVAFKLRWKISLKMCIFRATSLGLLTQEQARTGYIHLNSKGYTKVEPGDELLKSEEPNMFSSAIDMLDDATWLNILAKTGLSQELIRDLFSINRPLIIPRGTLQLVR</sequence>
<dbReference type="InterPro" id="IPR052345">
    <property type="entry name" value="Rad_response_metalloprotease"/>
</dbReference>
<dbReference type="PANTHER" id="PTHR43236">
    <property type="entry name" value="ANTITOXIN HIGA1"/>
    <property type="match status" value="1"/>
</dbReference>
<dbReference type="AlphaFoldDB" id="A0A0C7K939"/>
<feature type="domain" description="HTH cro/C1-type" evidence="2">
    <location>
        <begin position="16"/>
        <end position="69"/>
    </location>
</feature>
<dbReference type="EMBL" id="UKGE01000004">
    <property type="protein sequence ID" value="SXN30260.1"/>
    <property type="molecule type" value="Genomic_DNA"/>
</dbReference>